<gene>
    <name evidence="2" type="ORF">niasHS_012363</name>
</gene>
<sequence>MDLSGSISMDSSSRNVPDQPGTSAGGGSDALSSTRQPSLISSLWSIQVQHEGSNSDFPMESPKGSLPEIVQASSCCHFQSAPGGRPNVFAAQQPIGAGGGISADHCQQLITAGGGAAAADHSLLSSFHHQHQQQQTASSAGVGPPDGVGCSGFHMLPPPYGNSPSVLRPVKSLSDLSSLAAAGGGQMCSSQPFGQICPYSPPCAGHNNANANSQYGTMNSSNRRLTETGILYGGGLSKQQRDSQICDWLQTAMMAMRVGEGGAEGTGGSESPPEMGGTQFGQPRPTAQKGAEQQ</sequence>
<evidence type="ECO:0000313" key="2">
    <source>
        <dbReference type="EMBL" id="KAL3081259.1"/>
    </source>
</evidence>
<evidence type="ECO:0000256" key="1">
    <source>
        <dbReference type="SAM" id="MobiDB-lite"/>
    </source>
</evidence>
<reference evidence="2 3" key="1">
    <citation type="submission" date="2024-10" db="EMBL/GenBank/DDBJ databases">
        <authorList>
            <person name="Kim D."/>
        </authorList>
    </citation>
    <scope>NUCLEOTIDE SEQUENCE [LARGE SCALE GENOMIC DNA]</scope>
    <source>
        <strain evidence="2">Taebaek</strain>
    </source>
</reference>
<dbReference type="Proteomes" id="UP001620645">
    <property type="component" value="Unassembled WGS sequence"/>
</dbReference>
<feature type="compositionally biased region" description="Low complexity" evidence="1">
    <location>
        <begin position="1"/>
        <end position="13"/>
    </location>
</feature>
<evidence type="ECO:0000313" key="3">
    <source>
        <dbReference type="Proteomes" id="UP001620645"/>
    </source>
</evidence>
<accession>A0ABD2IME8</accession>
<organism evidence="2 3">
    <name type="scientific">Heterodera schachtii</name>
    <name type="common">Sugarbeet cyst nematode worm</name>
    <name type="synonym">Tylenchus schachtii</name>
    <dbReference type="NCBI Taxonomy" id="97005"/>
    <lineage>
        <taxon>Eukaryota</taxon>
        <taxon>Metazoa</taxon>
        <taxon>Ecdysozoa</taxon>
        <taxon>Nematoda</taxon>
        <taxon>Chromadorea</taxon>
        <taxon>Rhabditida</taxon>
        <taxon>Tylenchina</taxon>
        <taxon>Tylenchomorpha</taxon>
        <taxon>Tylenchoidea</taxon>
        <taxon>Heteroderidae</taxon>
        <taxon>Heteroderinae</taxon>
        <taxon>Heterodera</taxon>
    </lineage>
</organism>
<dbReference type="EMBL" id="JBICCN010000274">
    <property type="protein sequence ID" value="KAL3081259.1"/>
    <property type="molecule type" value="Genomic_DNA"/>
</dbReference>
<dbReference type="AlphaFoldDB" id="A0ABD2IME8"/>
<proteinExistence type="predicted"/>
<protein>
    <submittedName>
        <fullName evidence="2">Uncharacterized protein</fullName>
    </submittedName>
</protein>
<comment type="caution">
    <text evidence="2">The sequence shown here is derived from an EMBL/GenBank/DDBJ whole genome shotgun (WGS) entry which is preliminary data.</text>
</comment>
<feature type="region of interest" description="Disordered" evidence="1">
    <location>
        <begin position="1"/>
        <end position="36"/>
    </location>
</feature>
<feature type="compositionally biased region" description="Gly residues" evidence="1">
    <location>
        <begin position="259"/>
        <end position="268"/>
    </location>
</feature>
<keyword evidence="3" id="KW-1185">Reference proteome</keyword>
<feature type="region of interest" description="Disordered" evidence="1">
    <location>
        <begin position="259"/>
        <end position="294"/>
    </location>
</feature>
<name>A0ABD2IME8_HETSC</name>